<keyword evidence="5 7" id="KW-0804">Transcription</keyword>
<evidence type="ECO:0000256" key="1">
    <source>
        <dbReference type="ARBA" id="ARBA00004123"/>
    </source>
</evidence>
<proteinExistence type="inferred from homology"/>
<dbReference type="GO" id="GO:0005634">
    <property type="term" value="C:nucleus"/>
    <property type="evidence" value="ECO:0007669"/>
    <property type="project" value="UniProtKB-SubCell"/>
</dbReference>
<dbReference type="GO" id="GO:0000977">
    <property type="term" value="F:RNA polymerase II transcription regulatory region sequence-specific DNA binding"/>
    <property type="evidence" value="ECO:0007669"/>
    <property type="project" value="TreeGrafter"/>
</dbReference>
<dbReference type="Pfam" id="PF08781">
    <property type="entry name" value="DP"/>
    <property type="match status" value="1"/>
</dbReference>
<dbReference type="InterPro" id="IPR015648">
    <property type="entry name" value="Transcrpt_fac_DP"/>
</dbReference>
<evidence type="ECO:0000256" key="2">
    <source>
        <dbReference type="ARBA" id="ARBA00010940"/>
    </source>
</evidence>
<name>A0A1R2BD82_9CILI</name>
<dbReference type="InterPro" id="IPR003316">
    <property type="entry name" value="E2F_WHTH_DNA-bd_dom"/>
</dbReference>
<evidence type="ECO:0008006" key="12">
    <source>
        <dbReference type="Google" id="ProtNLM"/>
    </source>
</evidence>
<dbReference type="Proteomes" id="UP000187209">
    <property type="component" value="Unassembled WGS sequence"/>
</dbReference>
<dbReference type="SUPFAM" id="SSF144074">
    <property type="entry name" value="E2F-DP heterodimerization region"/>
    <property type="match status" value="1"/>
</dbReference>
<organism evidence="10 11">
    <name type="scientific">Stentor coeruleus</name>
    <dbReference type="NCBI Taxonomy" id="5963"/>
    <lineage>
        <taxon>Eukaryota</taxon>
        <taxon>Sar</taxon>
        <taxon>Alveolata</taxon>
        <taxon>Ciliophora</taxon>
        <taxon>Postciliodesmatophora</taxon>
        <taxon>Heterotrichea</taxon>
        <taxon>Heterotrichida</taxon>
        <taxon>Stentoridae</taxon>
        <taxon>Stentor</taxon>
    </lineage>
</organism>
<evidence type="ECO:0000313" key="11">
    <source>
        <dbReference type="Proteomes" id="UP000187209"/>
    </source>
</evidence>
<dbReference type="InterPro" id="IPR014889">
    <property type="entry name" value="Transc_factor_DP_C"/>
</dbReference>
<feature type="domain" description="E2F/DP family winged-helix DNA-binding" evidence="9">
    <location>
        <begin position="13"/>
        <end position="88"/>
    </location>
</feature>
<dbReference type="InterPro" id="IPR037241">
    <property type="entry name" value="E2F-DP_heterodim"/>
</dbReference>
<dbReference type="SMART" id="SM01372">
    <property type="entry name" value="E2F_TDP"/>
    <property type="match status" value="1"/>
</dbReference>
<comment type="similarity">
    <text evidence="2 7">Belongs to the E2F/DP family.</text>
</comment>
<keyword evidence="6 7" id="KW-0539">Nucleus</keyword>
<evidence type="ECO:0000259" key="8">
    <source>
        <dbReference type="SMART" id="SM01138"/>
    </source>
</evidence>
<dbReference type="Pfam" id="PF02319">
    <property type="entry name" value="WHD_E2F_TDP"/>
    <property type="match status" value="1"/>
</dbReference>
<dbReference type="InterPro" id="IPR036388">
    <property type="entry name" value="WH-like_DNA-bd_sf"/>
</dbReference>
<dbReference type="GO" id="GO:0000981">
    <property type="term" value="F:DNA-binding transcription factor activity, RNA polymerase II-specific"/>
    <property type="evidence" value="ECO:0007669"/>
    <property type="project" value="TreeGrafter"/>
</dbReference>
<dbReference type="OrthoDB" id="288947at2759"/>
<keyword evidence="11" id="KW-1185">Reference proteome</keyword>
<reference evidence="10 11" key="1">
    <citation type="submission" date="2016-11" db="EMBL/GenBank/DDBJ databases">
        <title>The macronuclear genome of Stentor coeruleus: a giant cell with tiny introns.</title>
        <authorList>
            <person name="Slabodnick M."/>
            <person name="Ruby J.G."/>
            <person name="Reiff S.B."/>
            <person name="Swart E.C."/>
            <person name="Gosai S."/>
            <person name="Prabakaran S."/>
            <person name="Witkowska E."/>
            <person name="Larue G.E."/>
            <person name="Fisher S."/>
            <person name="Freeman R.M."/>
            <person name="Gunawardena J."/>
            <person name="Chu W."/>
            <person name="Stover N.A."/>
            <person name="Gregory B.D."/>
            <person name="Nowacki M."/>
            <person name="Derisi J."/>
            <person name="Roy S.W."/>
            <person name="Marshall W.F."/>
            <person name="Sood P."/>
        </authorList>
    </citation>
    <scope>NUCLEOTIDE SEQUENCE [LARGE SCALE GENOMIC DNA]</scope>
    <source>
        <strain evidence="10">WM001</strain>
    </source>
</reference>
<dbReference type="InterPro" id="IPR036390">
    <property type="entry name" value="WH_DNA-bd_sf"/>
</dbReference>
<evidence type="ECO:0000256" key="3">
    <source>
        <dbReference type="ARBA" id="ARBA00023015"/>
    </source>
</evidence>
<sequence length="233" mass="27074">MNDLPILKSPLQDRNKKLINLSRQVLEHVRSTDKTTGNQIARDIIHSFPNESFDAEFKNIQRRVYDALNVLHALSIISKNRNEIKYRGLVDKEDLSNFHEKISQKKIDIEAKRKRLGENVMQFVALHKLIQRNQEIKKNADVVELPCLVVCGDTKPNMHFFEDKTLISSSSPFTILSDCHILAQMNMHKFTTTEISDHFPQEIFSLLDKSCMKTDESSEKDYRELFIKNNVCI</sequence>
<keyword evidence="4 7" id="KW-0238">DNA-binding</keyword>
<evidence type="ECO:0000313" key="10">
    <source>
        <dbReference type="EMBL" id="OMJ74719.1"/>
    </source>
</evidence>
<dbReference type="InterPro" id="IPR038168">
    <property type="entry name" value="TF_DP_C_sf"/>
</dbReference>
<dbReference type="AlphaFoldDB" id="A0A1R2BD82"/>
<dbReference type="PANTHER" id="PTHR12548">
    <property type="entry name" value="TRANSCRIPTION FACTOR DP"/>
    <property type="match status" value="1"/>
</dbReference>
<dbReference type="SUPFAM" id="SSF46785">
    <property type="entry name" value="Winged helix' DNA-binding domain"/>
    <property type="match status" value="1"/>
</dbReference>
<evidence type="ECO:0000259" key="9">
    <source>
        <dbReference type="SMART" id="SM01372"/>
    </source>
</evidence>
<evidence type="ECO:0000256" key="7">
    <source>
        <dbReference type="RuleBase" id="RU003796"/>
    </source>
</evidence>
<evidence type="ECO:0000256" key="6">
    <source>
        <dbReference type="ARBA" id="ARBA00023242"/>
    </source>
</evidence>
<keyword evidence="3 7" id="KW-0805">Transcription regulation</keyword>
<dbReference type="PANTHER" id="PTHR12548:SF9">
    <property type="entry name" value="TRANSCRIPTION FACTOR DP"/>
    <property type="match status" value="1"/>
</dbReference>
<protein>
    <recommendedName>
        <fullName evidence="12">E2F/DP family winged-helix DNA-binding domain-containing protein</fullName>
    </recommendedName>
</protein>
<dbReference type="GO" id="GO:0005667">
    <property type="term" value="C:transcription regulator complex"/>
    <property type="evidence" value="ECO:0007669"/>
    <property type="project" value="InterPro"/>
</dbReference>
<dbReference type="Gene3D" id="1.10.10.10">
    <property type="entry name" value="Winged helix-like DNA-binding domain superfamily/Winged helix DNA-binding domain"/>
    <property type="match status" value="1"/>
</dbReference>
<evidence type="ECO:0000256" key="4">
    <source>
        <dbReference type="ARBA" id="ARBA00023125"/>
    </source>
</evidence>
<dbReference type="GO" id="GO:0051726">
    <property type="term" value="P:regulation of cell cycle"/>
    <property type="evidence" value="ECO:0007669"/>
    <property type="project" value="InterPro"/>
</dbReference>
<accession>A0A1R2BD82</accession>
<dbReference type="EMBL" id="MPUH01000733">
    <property type="protein sequence ID" value="OMJ74719.1"/>
    <property type="molecule type" value="Genomic_DNA"/>
</dbReference>
<comment type="subcellular location">
    <subcellularLocation>
        <location evidence="1 7">Nucleus</location>
    </subcellularLocation>
</comment>
<evidence type="ECO:0000256" key="5">
    <source>
        <dbReference type="ARBA" id="ARBA00023163"/>
    </source>
</evidence>
<gene>
    <name evidence="10" type="ORF">SteCoe_26296</name>
</gene>
<feature type="domain" description="Transcription factor DP C-terminal" evidence="8">
    <location>
        <begin position="93"/>
        <end position="218"/>
    </location>
</feature>
<dbReference type="SMART" id="SM01138">
    <property type="entry name" value="DP"/>
    <property type="match status" value="1"/>
</dbReference>
<comment type="caution">
    <text evidence="10">The sequence shown here is derived from an EMBL/GenBank/DDBJ whole genome shotgun (WGS) entry which is preliminary data.</text>
</comment>
<dbReference type="Gene3D" id="1.20.140.80">
    <property type="entry name" value="Transcription factor DP"/>
    <property type="match status" value="1"/>
</dbReference>